<keyword evidence="4" id="KW-1185">Reference proteome</keyword>
<dbReference type="InterPro" id="IPR012337">
    <property type="entry name" value="RNaseH-like_sf"/>
</dbReference>
<dbReference type="OrthoDB" id="3548481at2759"/>
<accession>A0A5N6Z9V4</accession>
<dbReference type="AlphaFoldDB" id="A0A5N6Z9V4"/>
<reference evidence="4" key="1">
    <citation type="submission" date="2019-04" db="EMBL/GenBank/DDBJ databases">
        <title>Friends and foes A comparative genomics studyof 23 Aspergillus species from section Flavi.</title>
        <authorList>
            <consortium name="DOE Joint Genome Institute"/>
            <person name="Kjaerbolling I."/>
            <person name="Vesth T."/>
            <person name="Frisvad J.C."/>
            <person name="Nybo J.L."/>
            <person name="Theobald S."/>
            <person name="Kildgaard S."/>
            <person name="Isbrandt T."/>
            <person name="Kuo A."/>
            <person name="Sato A."/>
            <person name="Lyhne E.K."/>
            <person name="Kogle M.E."/>
            <person name="Wiebenga A."/>
            <person name="Kun R.S."/>
            <person name="Lubbers R.J."/>
            <person name="Makela M.R."/>
            <person name="Barry K."/>
            <person name="Chovatia M."/>
            <person name="Clum A."/>
            <person name="Daum C."/>
            <person name="Haridas S."/>
            <person name="He G."/>
            <person name="LaButti K."/>
            <person name="Lipzen A."/>
            <person name="Mondo S."/>
            <person name="Riley R."/>
            <person name="Salamov A."/>
            <person name="Simmons B.A."/>
            <person name="Magnuson J.K."/>
            <person name="Henrissat B."/>
            <person name="Mortensen U.H."/>
            <person name="Larsen T.O."/>
            <person name="Devries R.P."/>
            <person name="Grigoriev I.V."/>
            <person name="Machida M."/>
            <person name="Baker S.E."/>
            <person name="Andersen M.R."/>
        </authorList>
    </citation>
    <scope>NUCLEOTIDE SEQUENCE [LARGE SCALE GENOMIC DNA]</scope>
    <source>
        <strain evidence="4">CBS 553.77</strain>
    </source>
</reference>
<dbReference type="InterPro" id="IPR036397">
    <property type="entry name" value="RNaseH_sf"/>
</dbReference>
<dbReference type="InterPro" id="IPR002156">
    <property type="entry name" value="RNaseH_domain"/>
</dbReference>
<sequence length="301" mass="33846">MHLLSFLNVFFKDYNAIDQPTEIPHQEQGQGQSPTTTLTINTKRKPQDEPLSATELKRRKREKKQAAIRRKLTNQRTFHHVLKGGFYGDLIALPYNDAIENAQQAHNLPRTKIQPHTFWVDASGCNKSSGAAVAYQMGDEWHDRGYAISDLQDVKRVELTELFAIGAGLRLALIRIGKRVVVDGEEHAVTVFSDSMNAMGMLWRYSAGRMKGEKMVQSVAEDVCGLSRELWQLGVKVRVYWVPAHCSSHITGHKRADVLSKAAARHVKLFQKFGGRSSTDGVIELVDSNFLQPVPLLLFPE</sequence>
<dbReference type="Gene3D" id="3.30.420.10">
    <property type="entry name" value="Ribonuclease H-like superfamily/Ribonuclease H"/>
    <property type="match status" value="1"/>
</dbReference>
<dbReference type="GO" id="GO:0003676">
    <property type="term" value="F:nucleic acid binding"/>
    <property type="evidence" value="ECO:0007669"/>
    <property type="project" value="InterPro"/>
</dbReference>
<evidence type="ECO:0000259" key="2">
    <source>
        <dbReference type="Pfam" id="PF00075"/>
    </source>
</evidence>
<dbReference type="Pfam" id="PF00075">
    <property type="entry name" value="RNase_H"/>
    <property type="match status" value="1"/>
</dbReference>
<organism evidence="3 4">
    <name type="scientific">Aspergillus coremiiformis</name>
    <dbReference type="NCBI Taxonomy" id="138285"/>
    <lineage>
        <taxon>Eukaryota</taxon>
        <taxon>Fungi</taxon>
        <taxon>Dikarya</taxon>
        <taxon>Ascomycota</taxon>
        <taxon>Pezizomycotina</taxon>
        <taxon>Eurotiomycetes</taxon>
        <taxon>Eurotiomycetidae</taxon>
        <taxon>Eurotiales</taxon>
        <taxon>Aspergillaceae</taxon>
        <taxon>Aspergillus</taxon>
        <taxon>Aspergillus subgen. Circumdati</taxon>
    </lineage>
</organism>
<evidence type="ECO:0000313" key="3">
    <source>
        <dbReference type="EMBL" id="KAE8354208.1"/>
    </source>
</evidence>
<dbReference type="SUPFAM" id="SSF53098">
    <property type="entry name" value="Ribonuclease H-like"/>
    <property type="match status" value="1"/>
</dbReference>
<protein>
    <recommendedName>
        <fullName evidence="2">RNase H type-1 domain-containing protein</fullName>
    </recommendedName>
</protein>
<proteinExistence type="predicted"/>
<evidence type="ECO:0000313" key="4">
    <source>
        <dbReference type="Proteomes" id="UP000327118"/>
    </source>
</evidence>
<dbReference type="EMBL" id="ML739077">
    <property type="protein sequence ID" value="KAE8354208.1"/>
    <property type="molecule type" value="Genomic_DNA"/>
</dbReference>
<gene>
    <name evidence="3" type="ORF">BDV28DRAFT_164390</name>
</gene>
<name>A0A5N6Z9V4_9EURO</name>
<dbReference type="Proteomes" id="UP000327118">
    <property type="component" value="Unassembled WGS sequence"/>
</dbReference>
<feature type="domain" description="RNase H type-1" evidence="2">
    <location>
        <begin position="117"/>
        <end position="264"/>
    </location>
</feature>
<dbReference type="CDD" id="cd09276">
    <property type="entry name" value="Rnase_HI_RT_non_LTR"/>
    <property type="match status" value="1"/>
</dbReference>
<feature type="region of interest" description="Disordered" evidence="1">
    <location>
        <begin position="22"/>
        <end position="51"/>
    </location>
</feature>
<feature type="compositionally biased region" description="Polar residues" evidence="1">
    <location>
        <begin position="27"/>
        <end position="41"/>
    </location>
</feature>
<evidence type="ECO:0000256" key="1">
    <source>
        <dbReference type="SAM" id="MobiDB-lite"/>
    </source>
</evidence>
<dbReference type="GO" id="GO:0004523">
    <property type="term" value="F:RNA-DNA hybrid ribonuclease activity"/>
    <property type="evidence" value="ECO:0007669"/>
    <property type="project" value="InterPro"/>
</dbReference>